<feature type="domain" description="DUF8212" evidence="2">
    <location>
        <begin position="227"/>
        <end position="300"/>
    </location>
</feature>
<sequence>MRLINTTTFEFKEFFSGIPPYAILSHTWGTEDGSEVTFRQWLERNASPITSAGLAKILKSCEIAAAEGLQYVWVDTCCIDKSSSAELTEAINSMFMWYHRAHVCYVYLEDLSSFPAAYDGQIDTWKRCRWFTRGWTLQELIAPKDVRFYDNAWRTIGTKLRLRRQLEDVTSIDSRVLDGRTPLGVICVAEKMSWAARRTTTRKEDVAYCLLGLFGVNMPLLYGEEDNAFLRLQEHIIQKTNDLSIFTWSPSCPVARREVDVARGCLAESPADFASCNSMSRRDTFGMMEPEFVMTNKGIRLETSRDLVYTTVSPVAGETRTSYILRLGCYSGLQNAVEIVVPLQKWGRDIFARDPSRPNTFNKVDYVEKPAFEKRQTIYLIVSLPAFTSIRQSQTLLPLFQRAASCMAVLHIEPIACPGVMAYVYNRWPSNHFDAERNLFMAPVGMLGKQWTACRFHVSPADFSDAGSLGDEYVRLPAVFYLVVIWSIRSSPTNDEDFSYLLLERPAWEQDFETDAISELLTEVADNFKSSYNLQKALAIHTDAGRDWNRPLTIVRTVGRRTQPLSIDCSRRVEYDSRVCLGPIWRVSINFEAEESH</sequence>
<gene>
    <name evidence="3" type="ORF">D7B24_007236</name>
</gene>
<dbReference type="InterPro" id="IPR058525">
    <property type="entry name" value="DUF8212"/>
</dbReference>
<dbReference type="Pfam" id="PF06985">
    <property type="entry name" value="HET"/>
    <property type="match status" value="1"/>
</dbReference>
<dbReference type="STRING" id="1051616.A0A3M9Y837"/>
<dbReference type="Pfam" id="PF26640">
    <property type="entry name" value="DUF8212"/>
    <property type="match status" value="1"/>
</dbReference>
<dbReference type="PANTHER" id="PTHR10622">
    <property type="entry name" value="HET DOMAIN-CONTAINING PROTEIN"/>
    <property type="match status" value="1"/>
</dbReference>
<keyword evidence="4" id="KW-1185">Reference proteome</keyword>
<dbReference type="InterPro" id="IPR010730">
    <property type="entry name" value="HET"/>
</dbReference>
<evidence type="ECO:0000259" key="2">
    <source>
        <dbReference type="Pfam" id="PF26640"/>
    </source>
</evidence>
<accession>A0A3M9Y837</accession>
<dbReference type="RefSeq" id="XP_028494559.1">
    <property type="nucleotide sequence ID" value="XM_028641349.1"/>
</dbReference>
<feature type="domain" description="Heterokaryon incompatibility" evidence="1">
    <location>
        <begin position="21"/>
        <end position="110"/>
    </location>
</feature>
<dbReference type="EMBL" id="RBVV01000057">
    <property type="protein sequence ID" value="RNJ56401.1"/>
    <property type="molecule type" value="Genomic_DNA"/>
</dbReference>
<dbReference type="Proteomes" id="UP000267145">
    <property type="component" value="Unassembled WGS sequence"/>
</dbReference>
<comment type="caution">
    <text evidence="3">The sequence shown here is derived from an EMBL/GenBank/DDBJ whole genome shotgun (WGS) entry which is preliminary data.</text>
</comment>
<dbReference type="PANTHER" id="PTHR10622:SF12">
    <property type="entry name" value="HET DOMAIN-CONTAINING PROTEIN"/>
    <property type="match status" value="1"/>
</dbReference>
<reference evidence="3 4" key="1">
    <citation type="submission" date="2018-10" db="EMBL/GenBank/DDBJ databases">
        <title>Genome sequence of Verticillium nonalfalfae VnAa140.</title>
        <authorList>
            <person name="Stajich J.E."/>
            <person name="Kasson M.T."/>
        </authorList>
    </citation>
    <scope>NUCLEOTIDE SEQUENCE [LARGE SCALE GENOMIC DNA]</scope>
    <source>
        <strain evidence="3 4">VnAa140</strain>
    </source>
</reference>
<dbReference type="AlphaFoldDB" id="A0A3M9Y837"/>
<proteinExistence type="predicted"/>
<dbReference type="GeneID" id="39610925"/>
<evidence type="ECO:0000313" key="4">
    <source>
        <dbReference type="Proteomes" id="UP000267145"/>
    </source>
</evidence>
<organism evidence="3 4">
    <name type="scientific">Verticillium nonalfalfae</name>
    <dbReference type="NCBI Taxonomy" id="1051616"/>
    <lineage>
        <taxon>Eukaryota</taxon>
        <taxon>Fungi</taxon>
        <taxon>Dikarya</taxon>
        <taxon>Ascomycota</taxon>
        <taxon>Pezizomycotina</taxon>
        <taxon>Sordariomycetes</taxon>
        <taxon>Hypocreomycetidae</taxon>
        <taxon>Glomerellales</taxon>
        <taxon>Plectosphaerellaceae</taxon>
        <taxon>Verticillium</taxon>
    </lineage>
</organism>
<evidence type="ECO:0000259" key="1">
    <source>
        <dbReference type="Pfam" id="PF06985"/>
    </source>
</evidence>
<protein>
    <submittedName>
        <fullName evidence="3">Uncharacterized protein</fullName>
    </submittedName>
</protein>
<evidence type="ECO:0000313" key="3">
    <source>
        <dbReference type="EMBL" id="RNJ56401.1"/>
    </source>
</evidence>
<name>A0A3M9Y837_9PEZI</name>